<organism evidence="6 7">
    <name type="scientific">Mycolicibacterium frederiksbergense</name>
    <dbReference type="NCBI Taxonomy" id="117567"/>
    <lineage>
        <taxon>Bacteria</taxon>
        <taxon>Bacillati</taxon>
        <taxon>Actinomycetota</taxon>
        <taxon>Actinomycetes</taxon>
        <taxon>Mycobacteriales</taxon>
        <taxon>Mycobacteriaceae</taxon>
        <taxon>Mycolicibacterium</taxon>
    </lineage>
</organism>
<gene>
    <name evidence="6" type="ORF">M2272_002472</name>
</gene>
<comment type="catalytic activity">
    <reaction evidence="1">
        <text>D-fructose 6-phosphate + L-glutamine = D-glucosamine 6-phosphate + L-glutamate</text>
        <dbReference type="Rhea" id="RHEA:13237"/>
        <dbReference type="ChEBI" id="CHEBI:29985"/>
        <dbReference type="ChEBI" id="CHEBI:58359"/>
        <dbReference type="ChEBI" id="CHEBI:58725"/>
        <dbReference type="ChEBI" id="CHEBI:61527"/>
        <dbReference type="EC" id="2.6.1.16"/>
    </reaction>
</comment>
<keyword evidence="7" id="KW-1185">Reference proteome</keyword>
<dbReference type="Proteomes" id="UP001160130">
    <property type="component" value="Unassembled WGS sequence"/>
</dbReference>
<dbReference type="PANTHER" id="PTHR10937">
    <property type="entry name" value="GLUCOSAMINE--FRUCTOSE-6-PHOSPHATE AMINOTRANSFERASE, ISOMERIZING"/>
    <property type="match status" value="1"/>
</dbReference>
<evidence type="ECO:0000256" key="1">
    <source>
        <dbReference type="ARBA" id="ARBA00001031"/>
    </source>
</evidence>
<dbReference type="EC" id="2.6.1.16" evidence="2"/>
<protein>
    <recommendedName>
        <fullName evidence="3">Glutamine--fructose-6-phosphate aminotransferase [isomerizing]</fullName>
        <ecNumber evidence="2">2.6.1.16</ecNumber>
    </recommendedName>
</protein>
<evidence type="ECO:0000256" key="4">
    <source>
        <dbReference type="ARBA" id="ARBA00022737"/>
    </source>
</evidence>
<dbReference type="SUPFAM" id="SSF53697">
    <property type="entry name" value="SIS domain"/>
    <property type="match status" value="1"/>
</dbReference>
<name>A0ABT6KYQ4_9MYCO</name>
<dbReference type="InterPro" id="IPR046348">
    <property type="entry name" value="SIS_dom_sf"/>
</dbReference>
<dbReference type="InterPro" id="IPR001347">
    <property type="entry name" value="SIS_dom"/>
</dbReference>
<dbReference type="Gene3D" id="3.40.50.10490">
    <property type="entry name" value="Glucose-6-phosphate isomerase like protein, domain 1"/>
    <property type="match status" value="1"/>
</dbReference>
<accession>A0ABT6KYQ4</accession>
<comment type="caution">
    <text evidence="6">The sequence shown here is derived from an EMBL/GenBank/DDBJ whole genome shotgun (WGS) entry which is preliminary data.</text>
</comment>
<dbReference type="InterPro" id="IPR035466">
    <property type="entry name" value="GlmS/AgaS_SIS"/>
</dbReference>
<dbReference type="CDD" id="cd05008">
    <property type="entry name" value="SIS_GlmS_GlmD_1"/>
    <property type="match status" value="1"/>
</dbReference>
<dbReference type="EMBL" id="JARXVE010000003">
    <property type="protein sequence ID" value="MDH6195832.1"/>
    <property type="molecule type" value="Genomic_DNA"/>
</dbReference>
<keyword evidence="4" id="KW-0677">Repeat</keyword>
<evidence type="ECO:0000256" key="2">
    <source>
        <dbReference type="ARBA" id="ARBA00012916"/>
    </source>
</evidence>
<feature type="domain" description="SIS" evidence="5">
    <location>
        <begin position="20"/>
        <end position="170"/>
    </location>
</feature>
<dbReference type="PANTHER" id="PTHR10937:SF0">
    <property type="entry name" value="GLUTAMINE--FRUCTOSE-6-PHOSPHATE TRANSAMINASE (ISOMERIZING)"/>
    <property type="match status" value="1"/>
</dbReference>
<evidence type="ECO:0000313" key="6">
    <source>
        <dbReference type="EMBL" id="MDH6195832.1"/>
    </source>
</evidence>
<dbReference type="PROSITE" id="PS51464">
    <property type="entry name" value="SIS"/>
    <property type="match status" value="1"/>
</dbReference>
<dbReference type="RefSeq" id="WP_280832449.1">
    <property type="nucleotide sequence ID" value="NZ_JARXVE010000003.1"/>
</dbReference>
<evidence type="ECO:0000259" key="5">
    <source>
        <dbReference type="PROSITE" id="PS51464"/>
    </source>
</evidence>
<reference evidence="6 7" key="1">
    <citation type="submission" date="2023-04" db="EMBL/GenBank/DDBJ databases">
        <title>Forest soil microbial communities from Buena Vista Peninsula, Colon Province, Panama.</title>
        <authorList>
            <person name="Bouskill N."/>
        </authorList>
    </citation>
    <scope>NUCLEOTIDE SEQUENCE [LARGE SCALE GENOMIC DNA]</scope>
    <source>
        <strain evidence="6 7">AC80</strain>
    </source>
</reference>
<sequence length="327" mass="34305">MNPDKFAADLARKPEVLAALADTLGRGNPWSEVVPANVSRVVFVGMGSSAYAGGVAAARLRARGIPAVSEIASSELLPVWGPGTLIVATSASGGSVETLDALDRVDRSGTIVALTNTPGSAITEKCGATVELLAEPEIGGVACRSYQHTLALFLALECLLTETPMDDLVAAVGSAASASDWLLSTEGDWRPEISNLLLGPVETHLCAPAHRFSSAQQGALMFREGPRRSAIGCESGDWSHVDVYRTKNTDLRMLVFAGSKWEDQMAEWTGPRGTTVVGVGGSIPAATSTLRYPGDDVDDVRLLTETLIPELVAARAWQTCDAQDADG</sequence>
<dbReference type="Pfam" id="PF01380">
    <property type="entry name" value="SIS"/>
    <property type="match status" value="1"/>
</dbReference>
<evidence type="ECO:0000313" key="7">
    <source>
        <dbReference type="Proteomes" id="UP001160130"/>
    </source>
</evidence>
<proteinExistence type="predicted"/>
<evidence type="ECO:0000256" key="3">
    <source>
        <dbReference type="ARBA" id="ARBA00016090"/>
    </source>
</evidence>